<accession>A0AAV7XG13</accession>
<evidence type="ECO:0000259" key="2">
    <source>
        <dbReference type="PROSITE" id="PS51746"/>
    </source>
</evidence>
<dbReference type="InterPro" id="IPR001932">
    <property type="entry name" value="PPM-type_phosphatase-like_dom"/>
</dbReference>
<dbReference type="Proteomes" id="UP001075354">
    <property type="component" value="Chromosome 8"/>
</dbReference>
<dbReference type="Pfam" id="PF13672">
    <property type="entry name" value="PP2C_2"/>
    <property type="match status" value="1"/>
</dbReference>
<evidence type="ECO:0000313" key="3">
    <source>
        <dbReference type="EMBL" id="KAJ1525027.1"/>
    </source>
</evidence>
<comment type="caution">
    <text evidence="3">The sequence shown here is derived from an EMBL/GenBank/DDBJ whole genome shotgun (WGS) entry which is preliminary data.</text>
</comment>
<dbReference type="Gene3D" id="3.60.40.10">
    <property type="entry name" value="PPM-type phosphatase domain"/>
    <property type="match status" value="1"/>
</dbReference>
<reference evidence="3" key="1">
    <citation type="submission" date="2022-12" db="EMBL/GenBank/DDBJ databases">
        <title>Chromosome-level genome assembly of the bean flower thrips Megalurothrips usitatus.</title>
        <authorList>
            <person name="Ma L."/>
            <person name="Liu Q."/>
            <person name="Li H."/>
            <person name="Cai W."/>
        </authorList>
    </citation>
    <scope>NUCLEOTIDE SEQUENCE</scope>
    <source>
        <strain evidence="3">Cailab_2022a</strain>
    </source>
</reference>
<feature type="region of interest" description="Disordered" evidence="1">
    <location>
        <begin position="192"/>
        <end position="214"/>
    </location>
</feature>
<keyword evidence="4" id="KW-1185">Reference proteome</keyword>
<dbReference type="SMART" id="SM00332">
    <property type="entry name" value="PP2Cc"/>
    <property type="match status" value="1"/>
</dbReference>
<evidence type="ECO:0000313" key="4">
    <source>
        <dbReference type="Proteomes" id="UP001075354"/>
    </source>
</evidence>
<dbReference type="PANTHER" id="PTHR21586">
    <property type="entry name" value="TIPA"/>
    <property type="match status" value="1"/>
</dbReference>
<feature type="compositionally biased region" description="Polar residues" evidence="1">
    <location>
        <begin position="607"/>
        <end position="618"/>
    </location>
</feature>
<gene>
    <name evidence="3" type="ORF">ONE63_009873</name>
</gene>
<name>A0AAV7XG13_9NEOP</name>
<sequence length="757" mass="82242">MTEKMPSLRKKVSSFIRQLSVANQQRENILSETRSPRNSADPQNGCFIQRYLSGQDVRRMAPTILHGRNPHELPPKALGEPASGPDSVIAALTGPDGGLTTVNRKQRHITTSDPDVDFIDILDHGDNEKPPATSSDCVFSPGYGRWFSVRPLDCSYPINNTVMKIRAAGSVFTVGTKSVHTSMTDLNLFANEEQADSQPSSDHTSDNNKIKIHFEGPISEKKGVSYSDTTEEATEERNQVENICLDEKASENQKFPGSTSMEDSGIDCSPVTEEYLIPPPAGFAGTLKRDDSQEEGFLPIRKSKSAPNPFKKARANKKNIPQMFNDVRRPTCEEATTTSETSSSFVKAEEVAGIRDWSLPHRRAYGAATTLYELHPLTHENAGNPIADCFAIVARKDSAVMALADGVNWGQKACVAARSAVHGCVEYLNKAIFSDAAPSKPTSTTEVFVALFRSFHAAHSLILQEEGMLTTLTAALVLPLAVPGKYVACVCNVGDSLAYVYNAHHGVREITQGSHDIHLMRDMRDALGALGPVAGSNPELNNLTCSMTEVQEGDIVFLTSDGISDNFDPVVGKFAVLPPEDDKNDSNAHRNTGAGSSKHAHRHSNFRPRTSSAGNSSKGHARSTLAVNSDGLPTVQAYQRHELTLLRMEDLLKLGVSGQGPPIQDARELCDLVLDFATRITAAKRHILEDPDLYCSVGENNSLQELSKMEQRARRRKVCDKLAMVPGKLDHATVVAYQVGICSSGGTRVAALQETGL</sequence>
<dbReference type="PROSITE" id="PS51746">
    <property type="entry name" value="PPM_2"/>
    <property type="match status" value="1"/>
</dbReference>
<feature type="region of interest" description="Disordered" evidence="1">
    <location>
        <begin position="578"/>
        <end position="628"/>
    </location>
</feature>
<dbReference type="EMBL" id="JAPTSV010000008">
    <property type="protein sequence ID" value="KAJ1525027.1"/>
    <property type="molecule type" value="Genomic_DNA"/>
</dbReference>
<dbReference type="SUPFAM" id="SSF81606">
    <property type="entry name" value="PP2C-like"/>
    <property type="match status" value="1"/>
</dbReference>
<feature type="domain" description="PPM-type phosphatase" evidence="2">
    <location>
        <begin position="364"/>
        <end position="739"/>
    </location>
</feature>
<dbReference type="InterPro" id="IPR053287">
    <property type="entry name" value="PP2C-like_domain"/>
</dbReference>
<protein>
    <recommendedName>
        <fullName evidence="2">PPM-type phosphatase domain-containing protein</fullName>
    </recommendedName>
</protein>
<dbReference type="InterPro" id="IPR036457">
    <property type="entry name" value="PPM-type-like_dom_sf"/>
</dbReference>
<feature type="compositionally biased region" description="Basic and acidic residues" evidence="1">
    <location>
        <begin position="203"/>
        <end position="214"/>
    </location>
</feature>
<proteinExistence type="predicted"/>
<evidence type="ECO:0000256" key="1">
    <source>
        <dbReference type="SAM" id="MobiDB-lite"/>
    </source>
</evidence>
<dbReference type="PANTHER" id="PTHR21586:SF0">
    <property type="entry name" value="PP2C-LIKE DOMAIN-CONTAINING PROTEIN CG9801"/>
    <property type="match status" value="1"/>
</dbReference>
<organism evidence="3 4">
    <name type="scientific">Megalurothrips usitatus</name>
    <name type="common">bean blossom thrips</name>
    <dbReference type="NCBI Taxonomy" id="439358"/>
    <lineage>
        <taxon>Eukaryota</taxon>
        <taxon>Metazoa</taxon>
        <taxon>Ecdysozoa</taxon>
        <taxon>Arthropoda</taxon>
        <taxon>Hexapoda</taxon>
        <taxon>Insecta</taxon>
        <taxon>Pterygota</taxon>
        <taxon>Neoptera</taxon>
        <taxon>Paraneoptera</taxon>
        <taxon>Thysanoptera</taxon>
        <taxon>Terebrantia</taxon>
        <taxon>Thripoidea</taxon>
        <taxon>Thripidae</taxon>
        <taxon>Megalurothrips</taxon>
    </lineage>
</organism>
<dbReference type="AlphaFoldDB" id="A0AAV7XG13"/>